<evidence type="ECO:0000313" key="3">
    <source>
        <dbReference type="Proteomes" id="UP000244817"/>
    </source>
</evidence>
<feature type="compositionally biased region" description="Basic and acidic residues" evidence="1">
    <location>
        <begin position="110"/>
        <end position="128"/>
    </location>
</feature>
<reference evidence="2 3" key="1">
    <citation type="submission" date="2018-04" db="EMBL/GenBank/DDBJ databases">
        <title>Pelagivirga bohaiensis gen. nov., sp. nov., a bacterium isolated from the Bohai Sea.</title>
        <authorList>
            <person name="Ji X."/>
        </authorList>
    </citation>
    <scope>NUCLEOTIDE SEQUENCE [LARGE SCALE GENOMIC DNA]</scope>
    <source>
        <strain evidence="2 3">BH-SD16</strain>
    </source>
</reference>
<dbReference type="AlphaFoldDB" id="A0A2T7FXR9"/>
<protein>
    <submittedName>
        <fullName evidence="2">Uncharacterized protein</fullName>
    </submittedName>
</protein>
<feature type="compositionally biased region" description="Basic and acidic residues" evidence="1">
    <location>
        <begin position="647"/>
        <end position="656"/>
    </location>
</feature>
<feature type="compositionally biased region" description="Acidic residues" evidence="1">
    <location>
        <begin position="192"/>
        <end position="213"/>
    </location>
</feature>
<feature type="compositionally biased region" description="Low complexity" evidence="1">
    <location>
        <begin position="214"/>
        <end position="234"/>
    </location>
</feature>
<feature type="region of interest" description="Disordered" evidence="1">
    <location>
        <begin position="272"/>
        <end position="418"/>
    </location>
</feature>
<evidence type="ECO:0000256" key="1">
    <source>
        <dbReference type="SAM" id="MobiDB-lite"/>
    </source>
</evidence>
<dbReference type="EMBL" id="QCYG01000004">
    <property type="protein sequence ID" value="PVA06964.1"/>
    <property type="molecule type" value="Genomic_DNA"/>
</dbReference>
<feature type="region of interest" description="Disordered" evidence="1">
    <location>
        <begin position="478"/>
        <end position="569"/>
    </location>
</feature>
<sequence>MEGFDDSFNTMKAIAEYFRGLAADDRYFGAEPPTPDAEMLAKIAEREISRRVDARMDDGGIVLRAAQISDQTDDAPTAKRAPEAAEDEDAEEVTADKVEDTAEDAAAKAAEAEAKAARKAKKAAEKAARKAAKAKAKAARKAAEKAEARARAEAEATAKIDAANAPEKTSDQTGTPHAEPQAPAEAQTSEAETTDDAPEAEAPEAFPVDENEELAAPSPSSEAETASEAQAEAPQGDTKAETAPAPQLDEAPAHPDADSVAAKLQRIRAVVGKSATIAPSDDLTEQVLPRSDTADADTPDAATDSTDLQQHDAAAPDSTPEEQKADTSEAASKDHEPSTDVQAEDQPVEAEAATDETESEDDSGTDMISRVMARHSADGDSADVAPAEDAAEPVDADAAKDTAPTEASHPKPPRARVVRMKRADFEKAKAAQPVEAAPDLGLLDGADELDEYLEDSDFDDSGLVIADDPGIDAELADDLRALADEDDEDAEAPVAGPDAGTDVGDDSTLTLTKDASADDAPEPATSDNEDDAPTANAFLTDEPQVDDAALERLMSETDAQLKEPEGSRRREAIAQLKAAVAAKEAARQVGETDDDDQDVENAFRNDLSEVVRPESAAPRPRPVVRGTTRTERPRPAPLKLVASQRVDLPKAEKREGPVTPRRVSASRSENVGASGGSFAEFAERMGAKDLPDLLEAAAAYTAFVEGAEEFSRPQILRRVRTVASDDFNREDGLRSFAKLLQDGRFTKVRNGRFQVADDSRFNPERRAG</sequence>
<gene>
    <name evidence="2" type="ORF">DC363_07410</name>
</gene>
<keyword evidence="3" id="KW-1185">Reference proteome</keyword>
<proteinExistence type="predicted"/>
<feature type="compositionally biased region" description="Low complexity" evidence="1">
    <location>
        <begin position="178"/>
        <end position="191"/>
    </location>
</feature>
<accession>A0A2T7FXR9</accession>
<feature type="compositionally biased region" description="Acidic residues" evidence="1">
    <location>
        <begin position="517"/>
        <end position="532"/>
    </location>
</feature>
<organism evidence="2 3">
    <name type="scientific">Thalassorhabdomicrobium marinisediminis</name>
    <dbReference type="NCBI Taxonomy" id="2170577"/>
    <lineage>
        <taxon>Bacteria</taxon>
        <taxon>Pseudomonadati</taxon>
        <taxon>Pseudomonadota</taxon>
        <taxon>Alphaproteobacteria</taxon>
        <taxon>Rhodobacterales</taxon>
        <taxon>Paracoccaceae</taxon>
        <taxon>Thalassorhabdomicrobium</taxon>
    </lineage>
</organism>
<feature type="region of interest" description="Disordered" evidence="1">
    <location>
        <begin position="65"/>
        <end position="260"/>
    </location>
</feature>
<comment type="caution">
    <text evidence="2">The sequence shown here is derived from an EMBL/GenBank/DDBJ whole genome shotgun (WGS) entry which is preliminary data.</text>
</comment>
<evidence type="ECO:0000313" key="2">
    <source>
        <dbReference type="EMBL" id="PVA06964.1"/>
    </source>
</evidence>
<feature type="region of interest" description="Disordered" evidence="1">
    <location>
        <begin position="605"/>
        <end position="674"/>
    </location>
</feature>
<name>A0A2T7FXR9_9RHOB</name>
<dbReference type="Proteomes" id="UP000244817">
    <property type="component" value="Unassembled WGS sequence"/>
</dbReference>
<feature type="compositionally biased region" description="Low complexity" evidence="1">
    <location>
        <begin position="613"/>
        <end position="627"/>
    </location>
</feature>
<feature type="compositionally biased region" description="Basic and acidic residues" evidence="1">
    <location>
        <begin position="141"/>
        <end position="158"/>
    </location>
</feature>
<feature type="compositionally biased region" description="Basic and acidic residues" evidence="1">
    <location>
        <begin position="549"/>
        <end position="569"/>
    </location>
</feature>
<feature type="compositionally biased region" description="Basic and acidic residues" evidence="1">
    <location>
        <begin position="321"/>
        <end position="338"/>
    </location>
</feature>
<feature type="compositionally biased region" description="Basic residues" evidence="1">
    <location>
        <begin position="129"/>
        <end position="140"/>
    </location>
</feature>
<feature type="compositionally biased region" description="Acidic residues" evidence="1">
    <location>
        <begin position="342"/>
        <end position="364"/>
    </location>
</feature>
<feature type="compositionally biased region" description="Acidic residues" evidence="1">
    <location>
        <begin position="84"/>
        <end position="93"/>
    </location>
</feature>